<feature type="short sequence motif" description="DGA/G" evidence="4">
    <location>
        <begin position="530"/>
        <end position="532"/>
    </location>
</feature>
<keyword evidence="7" id="KW-1185">Reference proteome</keyword>
<dbReference type="AlphaFoldDB" id="A0A8S4NTD5"/>
<keyword evidence="1 4" id="KW-0378">Hydrolase</keyword>
<feature type="short sequence motif" description="GXGXXG" evidence="4">
    <location>
        <begin position="353"/>
        <end position="358"/>
    </location>
</feature>
<comment type="caution">
    <text evidence="6">The sequence shown here is derived from an EMBL/GenBank/DDBJ whole genome shotgun (WGS) entry which is preliminary data.</text>
</comment>
<evidence type="ECO:0000256" key="1">
    <source>
        <dbReference type="ARBA" id="ARBA00022801"/>
    </source>
</evidence>
<dbReference type="SUPFAM" id="SSF52151">
    <property type="entry name" value="FabD/lysophospholipase-like"/>
    <property type="match status" value="1"/>
</dbReference>
<dbReference type="CDD" id="cd07211">
    <property type="entry name" value="Pat_PNPLA8"/>
    <property type="match status" value="1"/>
</dbReference>
<feature type="domain" description="PNPLA" evidence="5">
    <location>
        <begin position="349"/>
        <end position="543"/>
    </location>
</feature>
<feature type="active site" description="Proton acceptor" evidence="4">
    <location>
        <position position="530"/>
    </location>
</feature>
<dbReference type="InterPro" id="IPR045217">
    <property type="entry name" value="PNPLA8-like"/>
</dbReference>
<evidence type="ECO:0000256" key="2">
    <source>
        <dbReference type="ARBA" id="ARBA00022963"/>
    </source>
</evidence>
<organism evidence="6 7">
    <name type="scientific">Owenia fusiformis</name>
    <name type="common">Polychaete worm</name>
    <dbReference type="NCBI Taxonomy" id="6347"/>
    <lineage>
        <taxon>Eukaryota</taxon>
        <taxon>Metazoa</taxon>
        <taxon>Spiralia</taxon>
        <taxon>Lophotrochozoa</taxon>
        <taxon>Annelida</taxon>
        <taxon>Polychaeta</taxon>
        <taxon>Sedentaria</taxon>
        <taxon>Canalipalpata</taxon>
        <taxon>Sabellida</taxon>
        <taxon>Oweniida</taxon>
        <taxon>Oweniidae</taxon>
        <taxon>Owenia</taxon>
    </lineage>
</organism>
<dbReference type="EMBL" id="CAIIXF020000005">
    <property type="protein sequence ID" value="CAH1783362.1"/>
    <property type="molecule type" value="Genomic_DNA"/>
</dbReference>
<protein>
    <recommendedName>
        <fullName evidence="5">PNPLA domain-containing protein</fullName>
    </recommendedName>
</protein>
<dbReference type="InterPro" id="IPR016035">
    <property type="entry name" value="Acyl_Trfase/lysoPLipase"/>
</dbReference>
<evidence type="ECO:0000313" key="7">
    <source>
        <dbReference type="Proteomes" id="UP000749559"/>
    </source>
</evidence>
<evidence type="ECO:0000256" key="4">
    <source>
        <dbReference type="PROSITE-ProRule" id="PRU01161"/>
    </source>
</evidence>
<dbReference type="PANTHER" id="PTHR24185">
    <property type="entry name" value="CALCIUM-INDEPENDENT PHOSPHOLIPASE A2-GAMMA"/>
    <property type="match status" value="1"/>
</dbReference>
<dbReference type="GO" id="GO:0016020">
    <property type="term" value="C:membrane"/>
    <property type="evidence" value="ECO:0007669"/>
    <property type="project" value="TreeGrafter"/>
</dbReference>
<dbReference type="PANTHER" id="PTHR24185:SF1">
    <property type="entry name" value="CALCIUM-INDEPENDENT PHOSPHOLIPASE A2-GAMMA"/>
    <property type="match status" value="1"/>
</dbReference>
<proteinExistence type="predicted"/>
<sequence>MTSRSRTCFRYLSPGNSALQSLTRPPARFISGDRELNTTHKDHNSNEENIAISSKNTLRNFRAANIYDIVKGQFKDVAQLKETVGLGAALRRLAALNIDIPQKYLPNYKKLKVGSVKIKLPDMKILDSDADRQRDEEKQIIEWKRKKKNQLEMKVKEIESKTHRYMEIKRETHDIETAMKETQESVKVFYDSVQEVNNKNKNNNVFNMNNSPPKKAKMETQKLSSSERMIQNFRELISSDKKPQENVEGKNIEKRECASKSALAKQYRELVVGVARAQSNMSRLQRLEKLNEHLVQYPDVRHVTMKEDILNILLPYKHSPDKALREEIRQTLALVGYTDPVKGRGIRVLTIDGGGTRGLIAIEVMKRIQKMCNREMHELFDYICGVSTGSLIAMMVGVYRIPLEECDRVYKMYAYEMFKRSKHQGISSLVQKQAYYDTDQWVNILKHHMGEKLLIDTAKDIDVPKMATVSSLYNTPIIKNHIFRNYNLPSSALSHYVGSCQHKVWQSIRASSAAPGYYEECKLGQYIHRDGGLFSNNPTAIALHEAQLLWPNTDIQCVVSLGTGRWEPQVEKLGESLSLRHLTDKFIQSATDTEAVHTTLQDLLPAQTYFRFNPFMADDFLLDENRPEKLDLIQRDARTYLERNDHKIKRAAQQLLQPKMFHQKVKDYLREKKDTYL</sequence>
<dbReference type="Proteomes" id="UP000749559">
    <property type="component" value="Unassembled WGS sequence"/>
</dbReference>
<dbReference type="GO" id="GO:0019369">
    <property type="term" value="P:arachidonate metabolic process"/>
    <property type="evidence" value="ECO:0007669"/>
    <property type="project" value="TreeGrafter"/>
</dbReference>
<dbReference type="Pfam" id="PF01734">
    <property type="entry name" value="Patatin"/>
    <property type="match status" value="1"/>
</dbReference>
<gene>
    <name evidence="6" type="ORF">OFUS_LOCUS9709</name>
</gene>
<dbReference type="PROSITE" id="PS51635">
    <property type="entry name" value="PNPLA"/>
    <property type="match status" value="1"/>
</dbReference>
<dbReference type="GO" id="GO:0047499">
    <property type="term" value="F:calcium-independent phospholipase A2 activity"/>
    <property type="evidence" value="ECO:0007669"/>
    <property type="project" value="TreeGrafter"/>
</dbReference>
<feature type="short sequence motif" description="GXSXG" evidence="4">
    <location>
        <begin position="385"/>
        <end position="389"/>
    </location>
</feature>
<feature type="active site" description="Nucleophile" evidence="4">
    <location>
        <position position="387"/>
    </location>
</feature>
<reference evidence="6" key="1">
    <citation type="submission" date="2022-03" db="EMBL/GenBank/DDBJ databases">
        <authorList>
            <person name="Martin C."/>
        </authorList>
    </citation>
    <scope>NUCLEOTIDE SEQUENCE</scope>
</reference>
<evidence type="ECO:0000256" key="3">
    <source>
        <dbReference type="ARBA" id="ARBA00023098"/>
    </source>
</evidence>
<dbReference type="InterPro" id="IPR002641">
    <property type="entry name" value="PNPLA_dom"/>
</dbReference>
<dbReference type="Gene3D" id="3.40.1090.10">
    <property type="entry name" value="Cytosolic phospholipase A2 catalytic domain"/>
    <property type="match status" value="1"/>
</dbReference>
<dbReference type="OrthoDB" id="630895at2759"/>
<dbReference type="GO" id="GO:0016042">
    <property type="term" value="P:lipid catabolic process"/>
    <property type="evidence" value="ECO:0007669"/>
    <property type="project" value="UniProtKB-UniRule"/>
</dbReference>
<evidence type="ECO:0000313" key="6">
    <source>
        <dbReference type="EMBL" id="CAH1783362.1"/>
    </source>
</evidence>
<keyword evidence="2 4" id="KW-0442">Lipid degradation</keyword>
<keyword evidence="3 4" id="KW-0443">Lipid metabolism</keyword>
<name>A0A8S4NTD5_OWEFU</name>
<evidence type="ECO:0000259" key="5">
    <source>
        <dbReference type="PROSITE" id="PS51635"/>
    </source>
</evidence>
<accession>A0A8S4NTD5</accession>